<evidence type="ECO:0000256" key="1">
    <source>
        <dbReference type="SAM" id="MobiDB-lite"/>
    </source>
</evidence>
<dbReference type="EnsemblMetazoa" id="XM_011673574">
    <property type="protein sequence ID" value="XP_011671876"/>
    <property type="gene ID" value="LOC105441926"/>
</dbReference>
<dbReference type="Proteomes" id="UP000007110">
    <property type="component" value="Unassembled WGS sequence"/>
</dbReference>
<evidence type="ECO:0000313" key="3">
    <source>
        <dbReference type="EnsemblMetazoa" id="XP_011671876"/>
    </source>
</evidence>
<feature type="compositionally biased region" description="Basic residues" evidence="1">
    <location>
        <begin position="123"/>
        <end position="136"/>
    </location>
</feature>
<protein>
    <recommendedName>
        <fullName evidence="2">P2X purinoreceptor 7 intracellular domain-containing protein</fullName>
    </recommendedName>
</protein>
<keyword evidence="4" id="KW-1185">Reference proteome</keyword>
<dbReference type="PANTHER" id="PTHR36981:SF3">
    <property type="entry name" value="UBIQUITIN-LIKE PROTEASE FAMILY PROFILE DOMAIN-CONTAINING PROTEIN"/>
    <property type="match status" value="1"/>
</dbReference>
<dbReference type="GeneID" id="115925136"/>
<dbReference type="PANTHER" id="PTHR36981">
    <property type="entry name" value="ZGC:195170"/>
    <property type="match status" value="1"/>
</dbReference>
<reference evidence="4" key="1">
    <citation type="submission" date="2015-02" db="EMBL/GenBank/DDBJ databases">
        <title>Genome sequencing for Strongylocentrotus purpuratus.</title>
        <authorList>
            <person name="Murali S."/>
            <person name="Liu Y."/>
            <person name="Vee V."/>
            <person name="English A."/>
            <person name="Wang M."/>
            <person name="Skinner E."/>
            <person name="Han Y."/>
            <person name="Muzny D.M."/>
            <person name="Worley K.C."/>
            <person name="Gibbs R.A."/>
        </authorList>
    </citation>
    <scope>NUCLEOTIDE SEQUENCE</scope>
</reference>
<dbReference type="Pfam" id="PF20478">
    <property type="entry name" value="P2RX7_C"/>
    <property type="match status" value="1"/>
</dbReference>
<proteinExistence type="predicted"/>
<feature type="domain" description="P2X purinoreceptor 7 intracellular" evidence="2">
    <location>
        <begin position="199"/>
        <end position="242"/>
    </location>
</feature>
<feature type="compositionally biased region" description="Basic residues" evidence="1">
    <location>
        <begin position="70"/>
        <end position="82"/>
    </location>
</feature>
<dbReference type="AlphaFoldDB" id="A0A7M7HIX6"/>
<dbReference type="KEGG" id="spu:105441926"/>
<dbReference type="GeneID" id="105441926"/>
<name>A0A7M7HIX6_STRPU</name>
<evidence type="ECO:0000313" key="4">
    <source>
        <dbReference type="Proteomes" id="UP000007110"/>
    </source>
</evidence>
<organism evidence="3 4">
    <name type="scientific">Strongylocentrotus purpuratus</name>
    <name type="common">Purple sea urchin</name>
    <dbReference type="NCBI Taxonomy" id="7668"/>
    <lineage>
        <taxon>Eukaryota</taxon>
        <taxon>Metazoa</taxon>
        <taxon>Echinodermata</taxon>
        <taxon>Eleutherozoa</taxon>
        <taxon>Echinozoa</taxon>
        <taxon>Echinoidea</taxon>
        <taxon>Euechinoidea</taxon>
        <taxon>Echinacea</taxon>
        <taxon>Camarodonta</taxon>
        <taxon>Echinidea</taxon>
        <taxon>Strongylocentrotidae</taxon>
        <taxon>Strongylocentrotus</taxon>
    </lineage>
</organism>
<accession>A0A7M7HIX6</accession>
<evidence type="ECO:0000259" key="2">
    <source>
        <dbReference type="Pfam" id="PF20478"/>
    </source>
</evidence>
<dbReference type="RefSeq" id="XP_011671876.1">
    <property type="nucleotide sequence ID" value="XM_011673574.2"/>
</dbReference>
<dbReference type="RefSeq" id="XP_030844297.1">
    <property type="nucleotide sequence ID" value="XM_030988437.1"/>
</dbReference>
<feature type="region of interest" description="Disordered" evidence="1">
    <location>
        <begin position="29"/>
        <end position="136"/>
    </location>
</feature>
<dbReference type="EnsemblMetazoa" id="XM_030988437">
    <property type="protein sequence ID" value="XP_030844297"/>
    <property type="gene ID" value="LOC115925136"/>
</dbReference>
<reference evidence="3" key="2">
    <citation type="submission" date="2021-01" db="UniProtKB">
        <authorList>
            <consortium name="EnsemblMetazoa"/>
        </authorList>
    </citation>
    <scope>IDENTIFICATION</scope>
</reference>
<sequence>MDYSSSDEEEYNFQRYYLDDMDDVSFHASPQVSSHVASVEEEDIPGPLGLQEQLQTKRKTGGKATGQTGKKAKDKTARKAKGKKGENTTDQADGAAKGKTGGKAKEKKGGKAKGNTGGTAKEKKARKAKGKGKTKAKKFTMGGVTGRRVPSHIAERRAERIAELRTLIAGLTVDRMRDVLLGVVERESGLVLDLLSCPPREELRPSPQPGWCSCGNCRPMQRDIEALCCGLEPENCLSRSQVSIQSRHDRSCH</sequence>
<dbReference type="InterPro" id="IPR046815">
    <property type="entry name" value="P2RX7_C"/>
</dbReference>
<dbReference type="KEGG" id="spu:115925136"/>
<dbReference type="InParanoid" id="A0A7M7HIX6"/>